<gene>
    <name evidence="2" type="ORF">PCA20602_04612</name>
</gene>
<dbReference type="InterPro" id="IPR005025">
    <property type="entry name" value="FMN_Rdtase-like_dom"/>
</dbReference>
<dbReference type="Pfam" id="PF03358">
    <property type="entry name" value="FMN_red"/>
    <property type="match status" value="1"/>
</dbReference>
<dbReference type="InterPro" id="IPR050712">
    <property type="entry name" value="NAD(P)H-dep_reductase"/>
</dbReference>
<dbReference type="SUPFAM" id="SSF52218">
    <property type="entry name" value="Flavoproteins"/>
    <property type="match status" value="1"/>
</dbReference>
<dbReference type="PANTHER" id="PTHR30543">
    <property type="entry name" value="CHROMATE REDUCTASE"/>
    <property type="match status" value="1"/>
</dbReference>
<accession>A0ABY6WCN5</accession>
<organism evidence="2 3">
    <name type="scientific">Pandoraea capi</name>
    <dbReference type="NCBI Taxonomy" id="2508286"/>
    <lineage>
        <taxon>Bacteria</taxon>
        <taxon>Pseudomonadati</taxon>
        <taxon>Pseudomonadota</taxon>
        <taxon>Betaproteobacteria</taxon>
        <taxon>Burkholderiales</taxon>
        <taxon>Burkholderiaceae</taxon>
        <taxon>Pandoraea</taxon>
    </lineage>
</organism>
<feature type="domain" description="NADPH-dependent FMN reductase-like" evidence="1">
    <location>
        <begin position="6"/>
        <end position="144"/>
    </location>
</feature>
<evidence type="ECO:0000313" key="2">
    <source>
        <dbReference type="EMBL" id="VVE49489.1"/>
    </source>
</evidence>
<evidence type="ECO:0000259" key="1">
    <source>
        <dbReference type="Pfam" id="PF03358"/>
    </source>
</evidence>
<proteinExistence type="predicted"/>
<sequence length="186" mass="20194">MSETKRVLVIMGSTRAGRNCPTIARWVVDVGQSSTDFAYEIVDLSAWHLPLDDEPGLPASGAPYAQPHTRAWSEKISASDAVIFVTPQYNWGYPAALKNAIDHLYDEWREKPTAIVTYGGHGGTKCASQLREVAQALKMRVVATAPSITLSDDVIRHGGTLHPATDFADVASSVEQAMIDLANLMQ</sequence>
<dbReference type="Gene3D" id="3.40.50.360">
    <property type="match status" value="1"/>
</dbReference>
<dbReference type="InterPro" id="IPR029039">
    <property type="entry name" value="Flavoprotein-like_sf"/>
</dbReference>
<dbReference type="RefSeq" id="WP_150723162.1">
    <property type="nucleotide sequence ID" value="NZ_CABPRV010000014.1"/>
</dbReference>
<reference evidence="2 3" key="1">
    <citation type="submission" date="2019-08" db="EMBL/GenBank/DDBJ databases">
        <authorList>
            <person name="Peeters C."/>
        </authorList>
    </citation>
    <scope>NUCLEOTIDE SEQUENCE [LARGE SCALE GENOMIC DNA]</scope>
    <source>
        <strain evidence="2 3">LMG 20602</strain>
    </source>
</reference>
<dbReference type="Proteomes" id="UP000366065">
    <property type="component" value="Unassembled WGS sequence"/>
</dbReference>
<dbReference type="PANTHER" id="PTHR30543:SF21">
    <property type="entry name" value="NAD(P)H-DEPENDENT FMN REDUCTASE LOT6"/>
    <property type="match status" value="1"/>
</dbReference>
<name>A0ABY6WCN5_9BURK</name>
<protein>
    <submittedName>
        <fullName evidence="2">NAD(FAD)-dependent dehydrogenase</fullName>
    </submittedName>
</protein>
<evidence type="ECO:0000313" key="3">
    <source>
        <dbReference type="Proteomes" id="UP000366065"/>
    </source>
</evidence>
<keyword evidence="3" id="KW-1185">Reference proteome</keyword>
<comment type="caution">
    <text evidence="2">The sequence shown here is derived from an EMBL/GenBank/DDBJ whole genome shotgun (WGS) entry which is preliminary data.</text>
</comment>
<dbReference type="EMBL" id="CABPRV010000014">
    <property type="protein sequence ID" value="VVE49489.1"/>
    <property type="molecule type" value="Genomic_DNA"/>
</dbReference>